<evidence type="ECO:0000256" key="3">
    <source>
        <dbReference type="ARBA" id="ARBA00022729"/>
    </source>
</evidence>
<keyword evidence="10" id="KW-1185">Reference proteome</keyword>
<dbReference type="Pfam" id="PF14322">
    <property type="entry name" value="SusD-like_3"/>
    <property type="match status" value="1"/>
</dbReference>
<feature type="domain" description="RagB/SusD" evidence="7">
    <location>
        <begin position="335"/>
        <end position="454"/>
    </location>
</feature>
<dbReference type="KEGG" id="mcos:GM418_27980"/>
<dbReference type="InterPro" id="IPR033985">
    <property type="entry name" value="SusD-like_N"/>
</dbReference>
<evidence type="ECO:0000259" key="7">
    <source>
        <dbReference type="Pfam" id="PF07980"/>
    </source>
</evidence>
<keyword evidence="5" id="KW-0998">Cell outer membrane</keyword>
<feature type="domain" description="SusD-like N-terminal" evidence="8">
    <location>
        <begin position="73"/>
        <end position="225"/>
    </location>
</feature>
<evidence type="ECO:0000313" key="9">
    <source>
        <dbReference type="EMBL" id="QGY47368.1"/>
    </source>
</evidence>
<evidence type="ECO:0000256" key="1">
    <source>
        <dbReference type="ARBA" id="ARBA00004442"/>
    </source>
</evidence>
<evidence type="ECO:0000256" key="2">
    <source>
        <dbReference type="ARBA" id="ARBA00006275"/>
    </source>
</evidence>
<dbReference type="SUPFAM" id="SSF48452">
    <property type="entry name" value="TPR-like"/>
    <property type="match status" value="1"/>
</dbReference>
<gene>
    <name evidence="9" type="ORF">GM418_27980</name>
</gene>
<dbReference type="RefSeq" id="WP_158871170.1">
    <property type="nucleotide sequence ID" value="NZ_CP046401.1"/>
</dbReference>
<keyword evidence="4" id="KW-0472">Membrane</keyword>
<reference evidence="9 10" key="1">
    <citation type="submission" date="2019-11" db="EMBL/GenBank/DDBJ databases">
        <authorList>
            <person name="Zheng R.K."/>
            <person name="Sun C.M."/>
        </authorList>
    </citation>
    <scope>NUCLEOTIDE SEQUENCE [LARGE SCALE GENOMIC DNA]</scope>
    <source>
        <strain evidence="9 10">WC007</strain>
    </source>
</reference>
<evidence type="ECO:0000256" key="4">
    <source>
        <dbReference type="ARBA" id="ARBA00023136"/>
    </source>
</evidence>
<keyword evidence="3 6" id="KW-0732">Signal</keyword>
<evidence type="ECO:0000259" key="8">
    <source>
        <dbReference type="Pfam" id="PF14322"/>
    </source>
</evidence>
<accession>A0A6I6K1N8</accession>
<dbReference type="Gene3D" id="2.20.20.130">
    <property type="match status" value="1"/>
</dbReference>
<dbReference type="InterPro" id="IPR012944">
    <property type="entry name" value="SusD_RagB_dom"/>
</dbReference>
<proteinExistence type="inferred from homology"/>
<dbReference type="Proteomes" id="UP000428260">
    <property type="component" value="Chromosome"/>
</dbReference>
<evidence type="ECO:0000256" key="5">
    <source>
        <dbReference type="ARBA" id="ARBA00023237"/>
    </source>
</evidence>
<dbReference type="CDD" id="cd08977">
    <property type="entry name" value="SusD"/>
    <property type="match status" value="1"/>
</dbReference>
<dbReference type="AlphaFoldDB" id="A0A6I6K1N8"/>
<dbReference type="GO" id="GO:0009279">
    <property type="term" value="C:cell outer membrane"/>
    <property type="evidence" value="ECO:0007669"/>
    <property type="project" value="UniProtKB-SubCell"/>
</dbReference>
<name>A0A6I6K1N8_9BACT</name>
<dbReference type="Pfam" id="PF07980">
    <property type="entry name" value="SusD_RagB"/>
    <property type="match status" value="1"/>
</dbReference>
<organism evidence="9 10">
    <name type="scientific">Maribellus comscasis</name>
    <dbReference type="NCBI Taxonomy" id="2681766"/>
    <lineage>
        <taxon>Bacteria</taxon>
        <taxon>Pseudomonadati</taxon>
        <taxon>Bacteroidota</taxon>
        <taxon>Bacteroidia</taxon>
        <taxon>Marinilabiliales</taxon>
        <taxon>Prolixibacteraceae</taxon>
        <taxon>Maribellus</taxon>
    </lineage>
</organism>
<sequence length="454" mass="50615">MKIVNILARITMVFALLVSINACTTDDLDPSLEQNKLIQGGITSVDNLYAILKGSLSRMTESAYYGRDIIVNNEVRTDNCFSNGNSGRFITQASFNYNANTGYFWDEAYEAIAGLNIIINGVDLNELEGDLDYGSHLQGQAYALRALVHFDLLKQYGQQHVGGTLGVPYVTEFKGEDLLPARKTVEETKQLILGDLETAFNMMSDDYYDSSKEFPSKYVAKAIESNVATYFGMWDRAISASEEVINSGAYNIIPAADFLTQWENDGSSNSIFELAFNETDNQGINGLAYIYRGSSYGDVQVIDGVEDIYEVGDVRAGILGYEDDMLRNMGKYPDNQGYDNVPVIRYEEIILNYAEALLETGGDALTQINKITSNRGATAYETVTKDDVINERRKEFLFEGKRYDDLLRTGSDIEKISIQQNFAATIPYGDHRLAWPVPKAEIDANSNMVQNEGY</sequence>
<evidence type="ECO:0000256" key="6">
    <source>
        <dbReference type="SAM" id="SignalP"/>
    </source>
</evidence>
<dbReference type="EMBL" id="CP046401">
    <property type="protein sequence ID" value="QGY47368.1"/>
    <property type="molecule type" value="Genomic_DNA"/>
</dbReference>
<dbReference type="Gene3D" id="1.25.40.900">
    <property type="match status" value="1"/>
</dbReference>
<dbReference type="Gene3D" id="1.25.40.390">
    <property type="match status" value="1"/>
</dbReference>
<protein>
    <submittedName>
        <fullName evidence="9">RagB/SusD family nutrient uptake outer membrane protein</fullName>
    </submittedName>
</protein>
<feature type="chain" id="PRO_5026187790" evidence="6">
    <location>
        <begin position="25"/>
        <end position="454"/>
    </location>
</feature>
<evidence type="ECO:0000313" key="10">
    <source>
        <dbReference type="Proteomes" id="UP000428260"/>
    </source>
</evidence>
<dbReference type="InterPro" id="IPR011990">
    <property type="entry name" value="TPR-like_helical_dom_sf"/>
</dbReference>
<feature type="signal peptide" evidence="6">
    <location>
        <begin position="1"/>
        <end position="24"/>
    </location>
</feature>
<comment type="subcellular location">
    <subcellularLocation>
        <location evidence="1">Cell outer membrane</location>
    </subcellularLocation>
</comment>
<comment type="similarity">
    <text evidence="2">Belongs to the SusD family.</text>
</comment>